<dbReference type="STRING" id="45073.Lqui_1647"/>
<sequence>MRMRYRLVLFILLFLTQPLTVLADDRIKINVNQEEITLPFWEARQKEVKGGIILLQGGKPAGGSEFPRKLAASLAKAGWSVALLNSDLKVKTPWIEQLPEAMSTLRQKNSKRLIMIHYGGELDLSLNYFGKPQSKQVNGLVLLSAFQSQPVEETTKDELGKGLRFPVYEIYAQFDYEAVKHSAQQLKLKLEKTRSRSFQVPGSSHDYYYSTDLLKNYLNGWMSRLHPTERTKLSL</sequence>
<reference evidence="1 2" key="1">
    <citation type="submission" date="2015-11" db="EMBL/GenBank/DDBJ databases">
        <title>Genomic analysis of 38 Legionella species identifies large and diverse effector repertoires.</title>
        <authorList>
            <person name="Burstein D."/>
            <person name="Amaro F."/>
            <person name="Zusman T."/>
            <person name="Lifshitz Z."/>
            <person name="Cohen O."/>
            <person name="Gilbert J.A."/>
            <person name="Pupko T."/>
            <person name="Shuman H.A."/>
            <person name="Segal G."/>
        </authorList>
    </citation>
    <scope>NUCLEOTIDE SEQUENCE [LARGE SCALE GENOMIC DNA]</scope>
    <source>
        <strain evidence="1 2">CDC#1442-AUS-E</strain>
    </source>
</reference>
<evidence type="ECO:0000313" key="1">
    <source>
        <dbReference type="EMBL" id="KTD50322.1"/>
    </source>
</evidence>
<proteinExistence type="predicted"/>
<organism evidence="1 2">
    <name type="scientific">Legionella quinlivanii</name>
    <dbReference type="NCBI Taxonomy" id="45073"/>
    <lineage>
        <taxon>Bacteria</taxon>
        <taxon>Pseudomonadati</taxon>
        <taxon>Pseudomonadota</taxon>
        <taxon>Gammaproteobacteria</taxon>
        <taxon>Legionellales</taxon>
        <taxon>Legionellaceae</taxon>
        <taxon>Legionella</taxon>
    </lineage>
</organism>
<protein>
    <submittedName>
        <fullName evidence="1">ATPases involved in biogenesis of archaeal flagella</fullName>
    </submittedName>
</protein>
<name>A0A0W0Y0Z0_9GAMM</name>
<keyword evidence="1" id="KW-0282">Flagellum</keyword>
<accession>A0A0W0Y0Z0</accession>
<comment type="caution">
    <text evidence="1">The sequence shown here is derived from an EMBL/GenBank/DDBJ whole genome shotgun (WGS) entry which is preliminary data.</text>
</comment>
<gene>
    <name evidence="1" type="ORF">Lqui_1647</name>
</gene>
<evidence type="ECO:0000313" key="2">
    <source>
        <dbReference type="Proteomes" id="UP000054618"/>
    </source>
</evidence>
<keyword evidence="1" id="KW-0966">Cell projection</keyword>
<keyword evidence="2" id="KW-1185">Reference proteome</keyword>
<dbReference type="EMBL" id="LNYS01000008">
    <property type="protein sequence ID" value="KTD50322.1"/>
    <property type="molecule type" value="Genomic_DNA"/>
</dbReference>
<dbReference type="PATRIC" id="fig|45073.5.peg.1739"/>
<dbReference type="AlphaFoldDB" id="A0A0W0Y0Z0"/>
<keyword evidence="1" id="KW-0969">Cilium</keyword>
<dbReference type="Proteomes" id="UP000054618">
    <property type="component" value="Unassembled WGS sequence"/>
</dbReference>